<proteinExistence type="predicted"/>
<protein>
    <submittedName>
        <fullName evidence="3">DUF5655 domain-containing protein</fullName>
    </submittedName>
</protein>
<dbReference type="WBParaSite" id="GPUH_0001058501-mRNA-1">
    <property type="protein sequence ID" value="GPUH_0001058501-mRNA-1"/>
    <property type="gene ID" value="GPUH_0001058501"/>
</dbReference>
<name>A0A183DPD1_9BILA</name>
<dbReference type="AlphaFoldDB" id="A0A183DPD1"/>
<keyword evidence="2" id="KW-1185">Reference proteome</keyword>
<evidence type="ECO:0000313" key="2">
    <source>
        <dbReference type="Proteomes" id="UP000271098"/>
    </source>
</evidence>
<accession>A0A183DPD1</accession>
<sequence length="131" mass="15114">MNQSGAFEKTVAMRLIKPTIDEVDIKEVLKITKKWKSMCGQITVHNPKRAKYFLVNKYSHNVYFAALILGKRSIRCKLLDRELASELAKDNGNKLKLTGYNKVSQTPEDDKWIEHLKAVLLEQGYQFVDNN</sequence>
<organism evidence="3">
    <name type="scientific">Gongylonema pulchrum</name>
    <dbReference type="NCBI Taxonomy" id="637853"/>
    <lineage>
        <taxon>Eukaryota</taxon>
        <taxon>Metazoa</taxon>
        <taxon>Ecdysozoa</taxon>
        <taxon>Nematoda</taxon>
        <taxon>Chromadorea</taxon>
        <taxon>Rhabditida</taxon>
        <taxon>Spirurina</taxon>
        <taxon>Spiruromorpha</taxon>
        <taxon>Spiruroidea</taxon>
        <taxon>Gongylonematidae</taxon>
        <taxon>Gongylonema</taxon>
    </lineage>
</organism>
<gene>
    <name evidence="1" type="ORF">GPUH_LOCUS10572</name>
</gene>
<dbReference type="EMBL" id="UYRT01078040">
    <property type="protein sequence ID" value="VDN17627.1"/>
    <property type="molecule type" value="Genomic_DNA"/>
</dbReference>
<reference evidence="1 2" key="2">
    <citation type="submission" date="2018-11" db="EMBL/GenBank/DDBJ databases">
        <authorList>
            <consortium name="Pathogen Informatics"/>
        </authorList>
    </citation>
    <scope>NUCLEOTIDE SEQUENCE [LARGE SCALE GENOMIC DNA]</scope>
</reference>
<evidence type="ECO:0000313" key="3">
    <source>
        <dbReference type="WBParaSite" id="GPUH_0001058501-mRNA-1"/>
    </source>
</evidence>
<dbReference type="OrthoDB" id="5826469at2759"/>
<evidence type="ECO:0000313" key="1">
    <source>
        <dbReference type="EMBL" id="VDN17627.1"/>
    </source>
</evidence>
<reference evidence="3" key="1">
    <citation type="submission" date="2016-06" db="UniProtKB">
        <authorList>
            <consortium name="WormBaseParasite"/>
        </authorList>
    </citation>
    <scope>IDENTIFICATION</scope>
</reference>
<dbReference type="Proteomes" id="UP000271098">
    <property type="component" value="Unassembled WGS sequence"/>
</dbReference>